<dbReference type="InterPro" id="IPR055427">
    <property type="entry name" value="TRAPPC13_N"/>
</dbReference>
<feature type="domain" description="Trafficking protein particle complex subunit 13 middle" evidence="4">
    <location>
        <begin position="171"/>
        <end position="289"/>
    </location>
</feature>
<organism evidence="5">
    <name type="scientific">Culex tarsalis</name>
    <name type="common">Encephalitis mosquito</name>
    <dbReference type="NCBI Taxonomy" id="7177"/>
    <lineage>
        <taxon>Eukaryota</taxon>
        <taxon>Metazoa</taxon>
        <taxon>Ecdysozoa</taxon>
        <taxon>Arthropoda</taxon>
        <taxon>Hexapoda</taxon>
        <taxon>Insecta</taxon>
        <taxon>Pterygota</taxon>
        <taxon>Neoptera</taxon>
        <taxon>Endopterygota</taxon>
        <taxon>Diptera</taxon>
        <taxon>Nematocera</taxon>
        <taxon>Culicoidea</taxon>
        <taxon>Culicidae</taxon>
        <taxon>Culicinae</taxon>
        <taxon>Culicini</taxon>
        <taxon>Culex</taxon>
        <taxon>Culex</taxon>
    </lineage>
</organism>
<dbReference type="EMBL" id="GFDL01011503">
    <property type="protein sequence ID" value="JAV23542.1"/>
    <property type="molecule type" value="Transcribed_RNA"/>
</dbReference>
<protein>
    <recommendedName>
        <fullName evidence="6">Trafficking protein particle complex subunit 13</fullName>
    </recommendedName>
</protein>
<feature type="domain" description="Trafficking protein particle complex subunit 13 N-terminal" evidence="2">
    <location>
        <begin position="7"/>
        <end position="167"/>
    </location>
</feature>
<dbReference type="InterPro" id="IPR010378">
    <property type="entry name" value="TRAPPC13"/>
</dbReference>
<feature type="domain" description="Trafficking protein particle complex subunit 13 C-terminal" evidence="3">
    <location>
        <begin position="305"/>
        <end position="400"/>
    </location>
</feature>
<dbReference type="Pfam" id="PF23643">
    <property type="entry name" value="TRAPPC13_C"/>
    <property type="match status" value="1"/>
</dbReference>
<dbReference type="AlphaFoldDB" id="A0A1Q3F7L4"/>
<accession>A0A1Q3F7L4</accession>
<dbReference type="PANTHER" id="PTHR13134:SF3">
    <property type="entry name" value="TRAFFICKING PROTEIN PARTICLE COMPLEX SUBUNIT 13"/>
    <property type="match status" value="1"/>
</dbReference>
<evidence type="ECO:0000259" key="4">
    <source>
        <dbReference type="Pfam" id="PF23647"/>
    </source>
</evidence>
<dbReference type="GO" id="GO:1990072">
    <property type="term" value="C:TRAPPIII protein complex"/>
    <property type="evidence" value="ECO:0007669"/>
    <property type="project" value="TreeGrafter"/>
</dbReference>
<proteinExistence type="inferred from homology"/>
<sequence length="424" mass="47721">MTEPTEHLLALKVMRLTRPTLVSSQIVTAEAKDLPQNTFDKILRETATTVQGAETLTAGQMMLLPQSFGNIYLGETFSSYVCVHNCRAHPVGNVTVKADLQSNNTRISLPIHVDKQGPQTLNPDETLDDVIHHEVKEIGTHILVCEVSYMTPAGLETSFRKFFKFQVVKPLDAKTKFYNAETDEVYLEAQIQNITVGPICLEKVELESSEQYTVVPLNNLPTGESVFSQRTMLQPQNSCQFLYCIKPIAEILNDPASLKAANNIGKLDIVWRSNLGERGRLQTSQLQRSPIEYGDLRLAVTEANSTVKIGDAFDFRCRVTNTSERSMDLVMHLNTRTKIGCGYTGQTEISLGPLEPGKFKDFALTVCPVRLGLITISNLQLTDVFMKRKYEFDDFVQVFVVDEDYNEEEFQLDKYVRYSIPQTA</sequence>
<evidence type="ECO:0008006" key="6">
    <source>
        <dbReference type="Google" id="ProtNLM"/>
    </source>
</evidence>
<reference evidence="5" key="1">
    <citation type="submission" date="2017-01" db="EMBL/GenBank/DDBJ databases">
        <title>A deep insight into the sialotranscriptome of adult male and female Cluex tarsalis mosquitoes.</title>
        <authorList>
            <person name="Ribeiro J.M."/>
            <person name="Moreira F."/>
            <person name="Bernard K.A."/>
            <person name="Calvo E."/>
        </authorList>
    </citation>
    <scope>NUCLEOTIDE SEQUENCE</scope>
    <source>
        <strain evidence="5">Kern County</strain>
        <tissue evidence="5">Salivary glands</tissue>
    </source>
</reference>
<dbReference type="Pfam" id="PF06159">
    <property type="entry name" value="TRAPPC13_N"/>
    <property type="match status" value="1"/>
</dbReference>
<name>A0A1Q3F7L4_CULTA</name>
<evidence type="ECO:0000259" key="3">
    <source>
        <dbReference type="Pfam" id="PF23643"/>
    </source>
</evidence>
<dbReference type="InterPro" id="IPR055429">
    <property type="entry name" value="TRAPPC13_M"/>
</dbReference>
<evidence type="ECO:0000313" key="5">
    <source>
        <dbReference type="EMBL" id="JAV23542.1"/>
    </source>
</evidence>
<dbReference type="InterPro" id="IPR055428">
    <property type="entry name" value="TRAPPC13_C"/>
</dbReference>
<evidence type="ECO:0000256" key="1">
    <source>
        <dbReference type="ARBA" id="ARBA00010785"/>
    </source>
</evidence>
<dbReference type="PANTHER" id="PTHR13134">
    <property type="entry name" value="TRAFFICKING PROTEIN PARTICLE COMPLEX SUBUNIT 13"/>
    <property type="match status" value="1"/>
</dbReference>
<evidence type="ECO:0000259" key="2">
    <source>
        <dbReference type="Pfam" id="PF06159"/>
    </source>
</evidence>
<dbReference type="Pfam" id="PF23647">
    <property type="entry name" value="TRAPPC13_M"/>
    <property type="match status" value="1"/>
</dbReference>
<comment type="similarity">
    <text evidence="1">Belongs to the TRAPPC13 family.</text>
</comment>